<gene>
    <name evidence="2" type="ORF">FHS77_000884</name>
</gene>
<feature type="transmembrane region" description="Helical" evidence="1">
    <location>
        <begin position="6"/>
        <end position="22"/>
    </location>
</feature>
<dbReference type="AlphaFoldDB" id="A0A841LTY0"/>
<keyword evidence="3" id="KW-1185">Reference proteome</keyword>
<evidence type="ECO:0000313" key="3">
    <source>
        <dbReference type="Proteomes" id="UP000555393"/>
    </source>
</evidence>
<keyword evidence="1" id="KW-0812">Transmembrane</keyword>
<keyword evidence="1" id="KW-0472">Membrane</keyword>
<reference evidence="2 3" key="1">
    <citation type="submission" date="2020-08" db="EMBL/GenBank/DDBJ databases">
        <title>Genomic Encyclopedia of Type Strains, Phase IV (KMG-IV): sequencing the most valuable type-strain genomes for metagenomic binning, comparative biology and taxonomic classification.</title>
        <authorList>
            <person name="Goeker M."/>
        </authorList>
    </citation>
    <scope>NUCLEOTIDE SEQUENCE [LARGE SCALE GENOMIC DNA]</scope>
    <source>
        <strain evidence="2 3">DSM 22336</strain>
    </source>
</reference>
<dbReference type="EMBL" id="JACIIU010000002">
    <property type="protein sequence ID" value="MBB6260360.1"/>
    <property type="molecule type" value="Genomic_DNA"/>
</dbReference>
<keyword evidence="1" id="KW-1133">Transmembrane helix</keyword>
<sequence length="36" mass="4150">MGWYYLMGVAAIAFIVWCFAKMNKAGFKEETNTEEV</sequence>
<accession>A0A841LTY0</accession>
<dbReference type="Proteomes" id="UP000555393">
    <property type="component" value="Unassembled WGS sequence"/>
</dbReference>
<evidence type="ECO:0000313" key="2">
    <source>
        <dbReference type="EMBL" id="MBB6260360.1"/>
    </source>
</evidence>
<organism evidence="2 3">
    <name type="scientific">Paenochrobactrum gallinarii</name>
    <dbReference type="NCBI Taxonomy" id="643673"/>
    <lineage>
        <taxon>Bacteria</taxon>
        <taxon>Pseudomonadati</taxon>
        <taxon>Pseudomonadota</taxon>
        <taxon>Alphaproteobacteria</taxon>
        <taxon>Hyphomicrobiales</taxon>
        <taxon>Brucellaceae</taxon>
        <taxon>Paenochrobactrum</taxon>
    </lineage>
</organism>
<proteinExistence type="predicted"/>
<evidence type="ECO:0000256" key="1">
    <source>
        <dbReference type="SAM" id="Phobius"/>
    </source>
</evidence>
<protein>
    <submittedName>
        <fullName evidence="2">Uncharacterized protein</fullName>
    </submittedName>
</protein>
<name>A0A841LTY0_9HYPH</name>
<comment type="caution">
    <text evidence="2">The sequence shown here is derived from an EMBL/GenBank/DDBJ whole genome shotgun (WGS) entry which is preliminary data.</text>
</comment>